<proteinExistence type="predicted"/>
<sequence length="37" mass="4350">MRLMTTLKSSIYGIDHQPNIFLPLILHVMSIYSDTYH</sequence>
<organism evidence="1">
    <name type="scientific">Rhizophora mucronata</name>
    <name type="common">Asiatic mangrove</name>
    <dbReference type="NCBI Taxonomy" id="61149"/>
    <lineage>
        <taxon>Eukaryota</taxon>
        <taxon>Viridiplantae</taxon>
        <taxon>Streptophyta</taxon>
        <taxon>Embryophyta</taxon>
        <taxon>Tracheophyta</taxon>
        <taxon>Spermatophyta</taxon>
        <taxon>Magnoliopsida</taxon>
        <taxon>eudicotyledons</taxon>
        <taxon>Gunneridae</taxon>
        <taxon>Pentapetalae</taxon>
        <taxon>rosids</taxon>
        <taxon>fabids</taxon>
        <taxon>Malpighiales</taxon>
        <taxon>Rhizophoraceae</taxon>
        <taxon>Rhizophora</taxon>
    </lineage>
</organism>
<accession>A0A2P2N5N1</accession>
<protein>
    <submittedName>
        <fullName evidence="1">Uncharacterized protein</fullName>
    </submittedName>
</protein>
<reference evidence="1" key="1">
    <citation type="submission" date="2018-02" db="EMBL/GenBank/DDBJ databases">
        <title>Rhizophora mucronata_Transcriptome.</title>
        <authorList>
            <person name="Meera S.P."/>
            <person name="Sreeshan A."/>
            <person name="Augustine A."/>
        </authorList>
    </citation>
    <scope>NUCLEOTIDE SEQUENCE</scope>
    <source>
        <tissue evidence="1">Leaf</tissue>
    </source>
</reference>
<evidence type="ECO:0000313" key="1">
    <source>
        <dbReference type="EMBL" id="MBX37774.1"/>
    </source>
</evidence>
<name>A0A2P2N5N1_RHIMU</name>
<dbReference type="AlphaFoldDB" id="A0A2P2N5N1"/>
<dbReference type="EMBL" id="GGEC01057290">
    <property type="protein sequence ID" value="MBX37774.1"/>
    <property type="molecule type" value="Transcribed_RNA"/>
</dbReference>